<evidence type="ECO:0000313" key="2">
    <source>
        <dbReference type="EMBL" id="GEU81681.1"/>
    </source>
</evidence>
<keyword evidence="2" id="KW-0548">Nucleotidyltransferase</keyword>
<dbReference type="GO" id="GO:0003964">
    <property type="term" value="F:RNA-directed DNA polymerase activity"/>
    <property type="evidence" value="ECO:0007669"/>
    <property type="project" value="UniProtKB-KW"/>
</dbReference>
<feature type="region of interest" description="Disordered" evidence="1">
    <location>
        <begin position="201"/>
        <end position="226"/>
    </location>
</feature>
<dbReference type="EMBL" id="BKCJ010008334">
    <property type="protein sequence ID" value="GEU81681.1"/>
    <property type="molecule type" value="Genomic_DNA"/>
</dbReference>
<evidence type="ECO:0000256" key="1">
    <source>
        <dbReference type="SAM" id="MobiDB-lite"/>
    </source>
</evidence>
<feature type="non-terminal residue" evidence="2">
    <location>
        <position position="1"/>
    </location>
</feature>
<proteinExistence type="predicted"/>
<sequence length="250" mass="29279">LKIFSGKLKSCWSDPFTISEIYPYGTAKLIHPDGCNFKVNCHRLKHYHGGDPPPLEISDDYPPMVEAFLCRILSWFLRPSFFGKYYPPSRTGRMMKSKAKWDPANVIFENWSNDEIVLTNGKVSDHKEEYSYEDGDITYEEYKDDWIYGWNKDVPWVHEKPWTDNRGDYENAARNNAEREPNDGNDIGNLDYDLVRDNASYPTNEEEEQDDEDRCELLGDPNQEPPSCEIRRFEMIKYSFGPAEKYIAIK</sequence>
<keyword evidence="2" id="KW-0808">Transferase</keyword>
<comment type="caution">
    <text evidence="2">The sequence shown here is derived from an EMBL/GenBank/DDBJ whole genome shotgun (WGS) entry which is preliminary data.</text>
</comment>
<gene>
    <name evidence="2" type="ORF">Tci_053659</name>
</gene>
<dbReference type="AlphaFoldDB" id="A0A6L2N637"/>
<name>A0A6L2N637_TANCI</name>
<accession>A0A6L2N637</accession>
<protein>
    <submittedName>
        <fullName evidence="2">Reverse transcriptase domain-containing protein</fullName>
    </submittedName>
</protein>
<reference evidence="2" key="1">
    <citation type="journal article" date="2019" name="Sci. Rep.">
        <title>Draft genome of Tanacetum cinerariifolium, the natural source of mosquito coil.</title>
        <authorList>
            <person name="Yamashiro T."/>
            <person name="Shiraishi A."/>
            <person name="Satake H."/>
            <person name="Nakayama K."/>
        </authorList>
    </citation>
    <scope>NUCLEOTIDE SEQUENCE</scope>
</reference>
<feature type="compositionally biased region" description="Acidic residues" evidence="1">
    <location>
        <begin position="204"/>
        <end position="214"/>
    </location>
</feature>
<keyword evidence="2" id="KW-0695">RNA-directed DNA polymerase</keyword>
<organism evidence="2">
    <name type="scientific">Tanacetum cinerariifolium</name>
    <name type="common">Dalmatian daisy</name>
    <name type="synonym">Chrysanthemum cinerariifolium</name>
    <dbReference type="NCBI Taxonomy" id="118510"/>
    <lineage>
        <taxon>Eukaryota</taxon>
        <taxon>Viridiplantae</taxon>
        <taxon>Streptophyta</taxon>
        <taxon>Embryophyta</taxon>
        <taxon>Tracheophyta</taxon>
        <taxon>Spermatophyta</taxon>
        <taxon>Magnoliopsida</taxon>
        <taxon>eudicotyledons</taxon>
        <taxon>Gunneridae</taxon>
        <taxon>Pentapetalae</taxon>
        <taxon>asterids</taxon>
        <taxon>campanulids</taxon>
        <taxon>Asterales</taxon>
        <taxon>Asteraceae</taxon>
        <taxon>Asteroideae</taxon>
        <taxon>Anthemideae</taxon>
        <taxon>Anthemidinae</taxon>
        <taxon>Tanacetum</taxon>
    </lineage>
</organism>